<keyword evidence="2" id="KW-0441">Lipid A biosynthesis</keyword>
<evidence type="ECO:0008006" key="9">
    <source>
        <dbReference type="Google" id="ProtNLM"/>
    </source>
</evidence>
<name>A0A0C3NKF3_9PORP</name>
<accession>A0A0C3NKF3</accession>
<keyword evidence="6" id="KW-0012">Acyltransferase</keyword>
<dbReference type="PANTHER" id="PTHR43378:SF2">
    <property type="entry name" value="UDP-3-O-ACYLGLUCOSAMINE N-ACYLTRANSFERASE 1, MITOCHONDRIAL-RELATED"/>
    <property type="match status" value="1"/>
</dbReference>
<dbReference type="Pfam" id="PF00132">
    <property type="entry name" value="Hexapep"/>
    <property type="match status" value="2"/>
</dbReference>
<dbReference type="PANTHER" id="PTHR43378">
    <property type="entry name" value="UDP-3-O-ACYLGLUCOSAMINE N-ACYLTRANSFERASE"/>
    <property type="match status" value="1"/>
</dbReference>
<keyword evidence="8" id="KW-1185">Reference proteome</keyword>
<dbReference type="InterPro" id="IPR001451">
    <property type="entry name" value="Hexapep"/>
</dbReference>
<keyword evidence="4" id="KW-0677">Repeat</keyword>
<dbReference type="InterPro" id="IPR018357">
    <property type="entry name" value="Hexapep_transf_CS"/>
</dbReference>
<dbReference type="SUPFAM" id="SSF51161">
    <property type="entry name" value="Trimeric LpxA-like enzymes"/>
    <property type="match status" value="1"/>
</dbReference>
<gene>
    <name evidence="7" type="ORF">BA92_02205</name>
</gene>
<dbReference type="GO" id="GO:0016020">
    <property type="term" value="C:membrane"/>
    <property type="evidence" value="ECO:0007669"/>
    <property type="project" value="GOC"/>
</dbReference>
<dbReference type="InterPro" id="IPR007691">
    <property type="entry name" value="LpxD"/>
</dbReference>
<dbReference type="GO" id="GO:0009245">
    <property type="term" value="P:lipid A biosynthetic process"/>
    <property type="evidence" value="ECO:0007669"/>
    <property type="project" value="UniProtKB-KW"/>
</dbReference>
<organism evidence="7 8">
    <name type="scientific">Sanguibacteroides justesenii</name>
    <dbReference type="NCBI Taxonomy" id="1547597"/>
    <lineage>
        <taxon>Bacteria</taxon>
        <taxon>Pseudomonadati</taxon>
        <taxon>Bacteroidota</taxon>
        <taxon>Bacteroidia</taxon>
        <taxon>Bacteroidales</taxon>
        <taxon>Porphyromonadaceae</taxon>
        <taxon>Sanguibacteroides</taxon>
    </lineage>
</organism>
<evidence type="ECO:0000256" key="5">
    <source>
        <dbReference type="ARBA" id="ARBA00023098"/>
    </source>
</evidence>
<dbReference type="Gene3D" id="3.40.1390.10">
    <property type="entry name" value="MurE/MurF, N-terminal domain"/>
    <property type="match status" value="1"/>
</dbReference>
<reference evidence="7 8" key="1">
    <citation type="submission" date="2014-07" db="EMBL/GenBank/DDBJ databases">
        <title>Porphyromonadaceae bacterium OUH 308042 = ATCC BAA-2681 = DSM 28342 draft genome.</title>
        <authorList>
            <person name="Sydenham T.V."/>
            <person name="Hasman H."/>
            <person name="Justensen U.S."/>
        </authorList>
    </citation>
    <scope>NUCLEOTIDE SEQUENCE [LARGE SCALE GENOMIC DNA]</scope>
    <source>
        <strain evidence="7 8">OUH 308042</strain>
    </source>
</reference>
<evidence type="ECO:0000313" key="7">
    <source>
        <dbReference type="EMBL" id="KIO46697.1"/>
    </source>
</evidence>
<sequence length="292" mass="31394">MKYSEIAYFLNKNLIGADGEFVTYASLDDIKPGSVVFAKRFDTVIVDILNSTKNIVAIVTSEYEGRLHVSHILSSNPRLDYLRVLEHFFSKEEIKVGIHPTAVVESGAEIGKEVCIGANCYIGKQVKIGDGSFISPNVVIEGVCEIGRHVHIKSGAVIGQSGFGFEKDERGVPVHFFHLGKIVIGDYVYIGANTAIDRATLGATIIGNHVKIDNLVHIAHNVVIDDNSMVIAGTVLGGGVHIGRNCWIAPNVSIKQQLRIGDNALVGLGAVVVKNVKADSTVIGNPAKELMK</sequence>
<protein>
    <recommendedName>
        <fullName evidence="9">UDP-3-O-(3-hydroxymyristoyl) glucosamine N-acyltransferase</fullName>
    </recommendedName>
</protein>
<evidence type="ECO:0000256" key="4">
    <source>
        <dbReference type="ARBA" id="ARBA00022737"/>
    </source>
</evidence>
<evidence type="ECO:0000256" key="1">
    <source>
        <dbReference type="ARBA" id="ARBA00022516"/>
    </source>
</evidence>
<evidence type="ECO:0000256" key="3">
    <source>
        <dbReference type="ARBA" id="ARBA00022679"/>
    </source>
</evidence>
<dbReference type="PROSITE" id="PS00101">
    <property type="entry name" value="HEXAPEP_TRANSFERASES"/>
    <property type="match status" value="2"/>
</dbReference>
<comment type="caution">
    <text evidence="7">The sequence shown here is derived from an EMBL/GenBank/DDBJ whole genome shotgun (WGS) entry which is preliminary data.</text>
</comment>
<keyword evidence="5" id="KW-0443">Lipid metabolism</keyword>
<proteinExistence type="predicted"/>
<evidence type="ECO:0000313" key="8">
    <source>
        <dbReference type="Proteomes" id="UP000031980"/>
    </source>
</evidence>
<dbReference type="GO" id="GO:0016410">
    <property type="term" value="F:N-acyltransferase activity"/>
    <property type="evidence" value="ECO:0007669"/>
    <property type="project" value="InterPro"/>
</dbReference>
<dbReference type="InterPro" id="IPR011004">
    <property type="entry name" value="Trimer_LpxA-like_sf"/>
</dbReference>
<dbReference type="NCBIfam" id="NF002060">
    <property type="entry name" value="PRK00892.1"/>
    <property type="match status" value="1"/>
</dbReference>
<keyword evidence="3" id="KW-0808">Transferase</keyword>
<dbReference type="Proteomes" id="UP000031980">
    <property type="component" value="Unassembled WGS sequence"/>
</dbReference>
<evidence type="ECO:0000256" key="6">
    <source>
        <dbReference type="ARBA" id="ARBA00023315"/>
    </source>
</evidence>
<dbReference type="Gene3D" id="2.160.10.10">
    <property type="entry name" value="Hexapeptide repeat proteins"/>
    <property type="match status" value="1"/>
</dbReference>
<dbReference type="EMBL" id="JPIU01000025">
    <property type="protein sequence ID" value="KIO46697.1"/>
    <property type="molecule type" value="Genomic_DNA"/>
</dbReference>
<dbReference type="CDD" id="cd03352">
    <property type="entry name" value="LbH_LpxD"/>
    <property type="match status" value="1"/>
</dbReference>
<keyword evidence="1" id="KW-0444">Lipid biosynthesis</keyword>
<dbReference type="AlphaFoldDB" id="A0A0C3NKF3"/>
<dbReference type="RefSeq" id="WP_041504804.1">
    <property type="nucleotide sequence ID" value="NZ_JPIU01000025.1"/>
</dbReference>
<evidence type="ECO:0000256" key="2">
    <source>
        <dbReference type="ARBA" id="ARBA00022556"/>
    </source>
</evidence>